<protein>
    <submittedName>
        <fullName evidence="1">Uncharacterized protein</fullName>
    </submittedName>
</protein>
<feature type="non-terminal residue" evidence="1">
    <location>
        <position position="1"/>
    </location>
</feature>
<dbReference type="Proteomes" id="UP000265520">
    <property type="component" value="Unassembled WGS sequence"/>
</dbReference>
<name>A0A392VXT4_9FABA</name>
<keyword evidence="2" id="KW-1185">Reference proteome</keyword>
<dbReference type="EMBL" id="LXQA011322980">
    <property type="protein sequence ID" value="MCI93208.1"/>
    <property type="molecule type" value="Genomic_DNA"/>
</dbReference>
<proteinExistence type="predicted"/>
<comment type="caution">
    <text evidence="1">The sequence shown here is derived from an EMBL/GenBank/DDBJ whole genome shotgun (WGS) entry which is preliminary data.</text>
</comment>
<dbReference type="AlphaFoldDB" id="A0A392VXT4"/>
<evidence type="ECO:0000313" key="1">
    <source>
        <dbReference type="EMBL" id="MCI93208.1"/>
    </source>
</evidence>
<accession>A0A392VXT4</accession>
<sequence>ISSGVARPSSIVVVAEDHASIGMLVGGFYLAEWYQ</sequence>
<evidence type="ECO:0000313" key="2">
    <source>
        <dbReference type="Proteomes" id="UP000265520"/>
    </source>
</evidence>
<reference evidence="1 2" key="1">
    <citation type="journal article" date="2018" name="Front. Plant Sci.">
        <title>Red Clover (Trifolium pratense) and Zigzag Clover (T. medium) - A Picture of Genomic Similarities and Differences.</title>
        <authorList>
            <person name="Dluhosova J."/>
            <person name="Istvanek J."/>
            <person name="Nedelnik J."/>
            <person name="Repkova J."/>
        </authorList>
    </citation>
    <scope>NUCLEOTIDE SEQUENCE [LARGE SCALE GENOMIC DNA]</scope>
    <source>
        <strain evidence="2">cv. 10/8</strain>
        <tissue evidence="1">Leaf</tissue>
    </source>
</reference>
<organism evidence="1 2">
    <name type="scientific">Trifolium medium</name>
    <dbReference type="NCBI Taxonomy" id="97028"/>
    <lineage>
        <taxon>Eukaryota</taxon>
        <taxon>Viridiplantae</taxon>
        <taxon>Streptophyta</taxon>
        <taxon>Embryophyta</taxon>
        <taxon>Tracheophyta</taxon>
        <taxon>Spermatophyta</taxon>
        <taxon>Magnoliopsida</taxon>
        <taxon>eudicotyledons</taxon>
        <taxon>Gunneridae</taxon>
        <taxon>Pentapetalae</taxon>
        <taxon>rosids</taxon>
        <taxon>fabids</taxon>
        <taxon>Fabales</taxon>
        <taxon>Fabaceae</taxon>
        <taxon>Papilionoideae</taxon>
        <taxon>50 kb inversion clade</taxon>
        <taxon>NPAAA clade</taxon>
        <taxon>Hologalegina</taxon>
        <taxon>IRL clade</taxon>
        <taxon>Trifolieae</taxon>
        <taxon>Trifolium</taxon>
    </lineage>
</organism>